<dbReference type="InterPro" id="IPR005571">
    <property type="entry name" value="RNA_pol_Rpb5_N"/>
</dbReference>
<keyword evidence="9" id="KW-0539">Nucleus</keyword>
<dbReference type="HAMAP" id="MF_00025">
    <property type="entry name" value="RNApol_Rpo5_RPB5"/>
    <property type="match status" value="1"/>
</dbReference>
<evidence type="ECO:0000256" key="1">
    <source>
        <dbReference type="ARBA" id="ARBA00001974"/>
    </source>
</evidence>
<evidence type="ECO:0000256" key="2">
    <source>
        <dbReference type="ARBA" id="ARBA00004123"/>
    </source>
</evidence>
<keyword evidence="7" id="KW-0560">Oxidoreductase</keyword>
<dbReference type="InterPro" id="IPR016170">
    <property type="entry name" value="Cytok_DH_C_sf"/>
</dbReference>
<reference evidence="14 15" key="1">
    <citation type="submission" date="2018-10" db="EMBL/GenBank/DDBJ databases">
        <title>A high-quality apple genome assembly.</title>
        <authorList>
            <person name="Hu J."/>
        </authorList>
    </citation>
    <scope>NUCLEOTIDE SEQUENCE [LARGE SCALE GENOMIC DNA]</scope>
    <source>
        <strain evidence="15">cv. HFTH1</strain>
        <tissue evidence="14">Young leaf</tissue>
    </source>
</reference>
<dbReference type="FunFam" id="3.40.1340.10:FF:000001">
    <property type="entry name" value="DNA-directed RNA polymerases I, II, and III subunit RPABC1"/>
    <property type="match status" value="1"/>
</dbReference>
<comment type="similarity">
    <text evidence="3">Belongs to the oxygen-dependent FAD-linked oxidoreductase family.</text>
</comment>
<dbReference type="InterPro" id="IPR006094">
    <property type="entry name" value="Oxid_FAD_bind_N"/>
</dbReference>
<dbReference type="PANTHER" id="PTHR13878:SF115">
    <property type="entry name" value="CYTOKININ DEHYDROGENASE"/>
    <property type="match status" value="1"/>
</dbReference>
<dbReference type="Pfam" id="PF03871">
    <property type="entry name" value="RNA_pol_Rpb5_N"/>
    <property type="match status" value="1"/>
</dbReference>
<evidence type="ECO:0000313" key="15">
    <source>
        <dbReference type="Proteomes" id="UP000290289"/>
    </source>
</evidence>
<dbReference type="PANTHER" id="PTHR13878">
    <property type="entry name" value="GULONOLACTONE OXIDASE"/>
    <property type="match status" value="1"/>
</dbReference>
<dbReference type="PROSITE" id="PS01110">
    <property type="entry name" value="RNA_POL_H_23KD"/>
    <property type="match status" value="1"/>
</dbReference>
<protein>
    <recommendedName>
        <fullName evidence="4">cytokinin dehydrogenase</fullName>
        <ecNumber evidence="4">1.5.99.12</ecNumber>
    </recommendedName>
</protein>
<comment type="caution">
    <text evidence="14">The sequence shown here is derived from an EMBL/GenBank/DDBJ whole genome shotgun (WGS) entry which is preliminary data.</text>
</comment>
<keyword evidence="15" id="KW-1185">Reference proteome</keyword>
<evidence type="ECO:0000256" key="12">
    <source>
        <dbReference type="SAM" id="Phobius"/>
    </source>
</evidence>
<dbReference type="Gene3D" id="3.90.940.20">
    <property type="entry name" value="RPB5-like RNA polymerase subunit"/>
    <property type="match status" value="1"/>
</dbReference>
<evidence type="ECO:0000313" key="14">
    <source>
        <dbReference type="EMBL" id="RXI06081.1"/>
    </source>
</evidence>
<dbReference type="InterPro" id="IPR016167">
    <property type="entry name" value="FAD-bd_PCMH_sub1"/>
</dbReference>
<comment type="catalytic activity">
    <reaction evidence="11">
        <text>N(6)-dimethylallyladenine + A + H2O = 3-methyl-2-butenal + adenine + AH2</text>
        <dbReference type="Rhea" id="RHEA:13625"/>
        <dbReference type="ChEBI" id="CHEBI:13193"/>
        <dbReference type="ChEBI" id="CHEBI:15377"/>
        <dbReference type="ChEBI" id="CHEBI:15825"/>
        <dbReference type="ChEBI" id="CHEBI:16708"/>
        <dbReference type="ChEBI" id="CHEBI:17499"/>
        <dbReference type="ChEBI" id="CHEBI:17660"/>
        <dbReference type="EC" id="1.5.99.12"/>
    </reaction>
</comment>
<accession>A0A498KFU4</accession>
<gene>
    <name evidence="14" type="ORF">DVH24_018123</name>
</gene>
<dbReference type="Proteomes" id="UP000290289">
    <property type="component" value="Chromosome 2"/>
</dbReference>
<feature type="transmembrane region" description="Helical" evidence="12">
    <location>
        <begin position="12"/>
        <end position="32"/>
    </location>
</feature>
<dbReference type="InterPro" id="IPR035913">
    <property type="entry name" value="RPB5-like_sf"/>
</dbReference>
<comment type="similarity">
    <text evidence="10">Belongs to the archaeal Rpo5/eukaryotic RPB5 RNA polymerase subunit family.</text>
</comment>
<dbReference type="Gene3D" id="3.40.1340.10">
    <property type="entry name" value="RNA polymerase, Rpb5, N-terminal domain"/>
    <property type="match status" value="1"/>
</dbReference>
<evidence type="ECO:0000259" key="13">
    <source>
        <dbReference type="PROSITE" id="PS51387"/>
    </source>
</evidence>
<evidence type="ECO:0000256" key="8">
    <source>
        <dbReference type="ARBA" id="ARBA00023163"/>
    </source>
</evidence>
<evidence type="ECO:0000256" key="10">
    <source>
        <dbReference type="ARBA" id="ARBA00025765"/>
    </source>
</evidence>
<dbReference type="AlphaFoldDB" id="A0A498KFU4"/>
<dbReference type="InterPro" id="IPR015345">
    <property type="entry name" value="Cytokinin_DH_FAD/cytokin-bd"/>
</dbReference>
<dbReference type="Gene3D" id="3.40.462.10">
    <property type="entry name" value="FAD-linked oxidases, C-terminal domain"/>
    <property type="match status" value="1"/>
</dbReference>
<dbReference type="Pfam" id="PF01191">
    <property type="entry name" value="RNA_pol_Rpb5_C"/>
    <property type="match status" value="1"/>
</dbReference>
<sequence>MAENFAVPKYWTTLSLVLGFMMLSATGTSLLLPSLGDIESLLLNDTGSINSTSTDYGHIVYEFAAAVLNPTSPNDIVSLILSANNNSAPVSVAARGQGHSVRGQALTSGGVVINMTALIRNGSRIVVSESPSLGSYADVGGEQRWVDVLRATLERGLTPVSWTDYLYLSVGGTLSNAGISGQTFLYGPQINNVYELDVVTGKGELVTCSSKKVPELFYAVLGGLGQFGIITRARIPLAPAPKRAKWVRMMYSNFSAFSRDQEHLMAPNGFDYLEGFLLMKQGPLDLSFYPLLDQPRIAALINRYGIIYYIEAAKYYDDSTTKTVDKVVEKTIKGLSFVPEFLFEQDVSYIDFLDRVHTEEENLRSLGLWEIAHPWLNIFVPKSRISDIDSGVFRNILLKQNVPTAVSLIYPMNRKRWDGRMSAVIPDEDVFYVVGLLHASGFNDWQAFDEVNRQLLQFCTDAGIRVKQYLPHYKTREDWKNHFGRKWQSFQDMKVRFDPNKILAPGQRIFSALVSPHVGEDQSLEPSRTPFGRQALPMMVALFTRRLNEAGSPCESGLVPFNLVHNNAKRGLLILASPILAKEAEKIKRRRGCIKASVGNPLPFSRNAILGTTRRQQLSFSRLFSVQIENPNHITNNLQRSCQFSCGDILYEHPLQLPTTNANFFLPNRIGYGVFAAVKEAKMVLTEEEITRLYRVRKTVMQMLKDRNYLVGDFEINMSKEQFKDKYGENMKREDLIINKTKRTDTNDQIYVFFPDEPKVGVKTMKTYTNRMKSENVFRAILVTQQSLTPFAKTCISEISGKFHLEEAELLVNIKEHVLVPEHRVLTNEEKKTLLERYTVKETQLPRIQVTDPIAKYYGLKRAQVVKIIRPSETAGRYVTYRYVI</sequence>
<keyword evidence="5" id="KW-0285">Flavoprotein</keyword>
<dbReference type="Gene3D" id="3.30.43.10">
    <property type="entry name" value="Uridine Diphospho-n-acetylenolpyruvylglucosamine Reductase, domain 2"/>
    <property type="match status" value="1"/>
</dbReference>
<evidence type="ECO:0000256" key="4">
    <source>
        <dbReference type="ARBA" id="ARBA00011928"/>
    </source>
</evidence>
<dbReference type="EMBL" id="RDQH01000328">
    <property type="protein sequence ID" value="RXI06081.1"/>
    <property type="molecule type" value="Genomic_DNA"/>
</dbReference>
<keyword evidence="12" id="KW-1133">Transmembrane helix</keyword>
<dbReference type="GO" id="GO:0003899">
    <property type="term" value="F:DNA-directed RNA polymerase activity"/>
    <property type="evidence" value="ECO:0007669"/>
    <property type="project" value="InterPro"/>
</dbReference>
<dbReference type="PROSITE" id="PS51387">
    <property type="entry name" value="FAD_PCMH"/>
    <property type="match status" value="1"/>
</dbReference>
<dbReference type="InterPro" id="IPR036318">
    <property type="entry name" value="FAD-bd_PCMH-like_sf"/>
</dbReference>
<dbReference type="GO" id="GO:0019139">
    <property type="term" value="F:cytokinin dehydrogenase activity"/>
    <property type="evidence" value="ECO:0007669"/>
    <property type="project" value="UniProtKB-EC"/>
</dbReference>
<dbReference type="GO" id="GO:0055029">
    <property type="term" value="C:nuclear DNA-directed RNA polymerase complex"/>
    <property type="evidence" value="ECO:0007669"/>
    <property type="project" value="UniProtKB-ARBA"/>
</dbReference>
<dbReference type="InterPro" id="IPR020608">
    <property type="entry name" value="RNA_pol_subH/Rpb5_CS"/>
</dbReference>
<comment type="subcellular location">
    <subcellularLocation>
        <location evidence="2">Nucleus</location>
    </subcellularLocation>
</comment>
<dbReference type="InterPro" id="IPR050432">
    <property type="entry name" value="FAD-linked_Oxidoreductases_BP"/>
</dbReference>
<evidence type="ECO:0000256" key="11">
    <source>
        <dbReference type="ARBA" id="ARBA00048224"/>
    </source>
</evidence>
<dbReference type="GO" id="GO:0006351">
    <property type="term" value="P:DNA-templated transcription"/>
    <property type="evidence" value="ECO:0007669"/>
    <property type="project" value="InterPro"/>
</dbReference>
<evidence type="ECO:0000256" key="5">
    <source>
        <dbReference type="ARBA" id="ARBA00022630"/>
    </source>
</evidence>
<dbReference type="SUPFAM" id="SSF53036">
    <property type="entry name" value="Eukaryotic RPB5 N-terminal domain"/>
    <property type="match status" value="1"/>
</dbReference>
<dbReference type="SUPFAM" id="SSF56176">
    <property type="entry name" value="FAD-binding/transporter-associated domain-like"/>
    <property type="match status" value="1"/>
</dbReference>
<comment type="cofactor">
    <cofactor evidence="1">
        <name>FAD</name>
        <dbReference type="ChEBI" id="CHEBI:57692"/>
    </cofactor>
</comment>
<dbReference type="InterPro" id="IPR016169">
    <property type="entry name" value="FAD-bd_PCMH_sub2"/>
</dbReference>
<dbReference type="GO" id="GO:0009690">
    <property type="term" value="P:cytokinin metabolic process"/>
    <property type="evidence" value="ECO:0007669"/>
    <property type="project" value="InterPro"/>
</dbReference>
<dbReference type="Pfam" id="PF09265">
    <property type="entry name" value="Cytokin-bind"/>
    <property type="match status" value="1"/>
</dbReference>
<dbReference type="InterPro" id="IPR016164">
    <property type="entry name" value="FAD-linked_Oxase-like_C"/>
</dbReference>
<keyword evidence="6" id="KW-0274">FAD</keyword>
<name>A0A498KFU4_MALDO</name>
<evidence type="ECO:0000256" key="6">
    <source>
        <dbReference type="ARBA" id="ARBA00022827"/>
    </source>
</evidence>
<dbReference type="STRING" id="3750.A0A498KFU4"/>
<organism evidence="14 15">
    <name type="scientific">Malus domestica</name>
    <name type="common">Apple</name>
    <name type="synonym">Pyrus malus</name>
    <dbReference type="NCBI Taxonomy" id="3750"/>
    <lineage>
        <taxon>Eukaryota</taxon>
        <taxon>Viridiplantae</taxon>
        <taxon>Streptophyta</taxon>
        <taxon>Embryophyta</taxon>
        <taxon>Tracheophyta</taxon>
        <taxon>Spermatophyta</taxon>
        <taxon>Magnoliopsida</taxon>
        <taxon>eudicotyledons</taxon>
        <taxon>Gunneridae</taxon>
        <taxon>Pentapetalae</taxon>
        <taxon>rosids</taxon>
        <taxon>fabids</taxon>
        <taxon>Rosales</taxon>
        <taxon>Rosaceae</taxon>
        <taxon>Amygdaloideae</taxon>
        <taxon>Maleae</taxon>
        <taxon>Malus</taxon>
    </lineage>
</organism>
<dbReference type="Pfam" id="PF01565">
    <property type="entry name" value="FAD_binding_4"/>
    <property type="match status" value="1"/>
</dbReference>
<dbReference type="InterPro" id="IPR000783">
    <property type="entry name" value="RNA_pol_subH/Rpb5_C"/>
</dbReference>
<dbReference type="InterPro" id="IPR036710">
    <property type="entry name" value="RNA_pol_Rpb5_N_sf"/>
</dbReference>
<dbReference type="GO" id="GO:0003677">
    <property type="term" value="F:DNA binding"/>
    <property type="evidence" value="ECO:0007669"/>
    <property type="project" value="InterPro"/>
</dbReference>
<dbReference type="EC" id="1.5.99.12" evidence="4"/>
<dbReference type="InterPro" id="IPR016166">
    <property type="entry name" value="FAD-bd_PCMH"/>
</dbReference>
<keyword evidence="12" id="KW-0812">Transmembrane</keyword>
<proteinExistence type="inferred from homology"/>
<keyword evidence="12" id="KW-0472">Membrane</keyword>
<feature type="domain" description="FAD-binding PCMH-type" evidence="13">
    <location>
        <begin position="60"/>
        <end position="240"/>
    </location>
</feature>
<dbReference type="GO" id="GO:0071949">
    <property type="term" value="F:FAD binding"/>
    <property type="evidence" value="ECO:0007669"/>
    <property type="project" value="InterPro"/>
</dbReference>
<dbReference type="SUPFAM" id="SSF55287">
    <property type="entry name" value="RPB5-like RNA polymerase subunit"/>
    <property type="match status" value="1"/>
</dbReference>
<evidence type="ECO:0000256" key="7">
    <source>
        <dbReference type="ARBA" id="ARBA00023002"/>
    </source>
</evidence>
<dbReference type="NCBIfam" id="NF007129">
    <property type="entry name" value="PRK09570.1"/>
    <property type="match status" value="1"/>
</dbReference>
<dbReference type="InterPro" id="IPR014381">
    <property type="entry name" value="Arch_Rpo5/euc_Rpb5"/>
</dbReference>
<keyword evidence="8" id="KW-0804">Transcription</keyword>
<dbReference type="SUPFAM" id="SSF55103">
    <property type="entry name" value="FAD-linked oxidases, C-terminal domain"/>
    <property type="match status" value="1"/>
</dbReference>
<dbReference type="FunFam" id="3.90.940.20:FF:000001">
    <property type="entry name" value="DNA-directed RNA polymerases I, II, and III subunit RPABC1"/>
    <property type="match status" value="1"/>
</dbReference>
<evidence type="ECO:0000256" key="9">
    <source>
        <dbReference type="ARBA" id="ARBA00023242"/>
    </source>
</evidence>
<dbReference type="Gene3D" id="3.30.465.10">
    <property type="match status" value="1"/>
</dbReference>
<evidence type="ECO:0000256" key="3">
    <source>
        <dbReference type="ARBA" id="ARBA00005466"/>
    </source>
</evidence>